<accession>B8A1F8</accession>
<evidence type="ECO:0008006" key="4">
    <source>
        <dbReference type="Google" id="ProtNLM"/>
    </source>
</evidence>
<proteinExistence type="evidence at transcript level"/>
<evidence type="ECO:0000256" key="1">
    <source>
        <dbReference type="SAM" id="MobiDB-lite"/>
    </source>
</evidence>
<evidence type="ECO:0000256" key="2">
    <source>
        <dbReference type="SAM" id="SignalP"/>
    </source>
</evidence>
<organism evidence="3">
    <name type="scientific">Zea mays</name>
    <name type="common">Maize</name>
    <dbReference type="NCBI Taxonomy" id="4577"/>
    <lineage>
        <taxon>Eukaryota</taxon>
        <taxon>Viridiplantae</taxon>
        <taxon>Streptophyta</taxon>
        <taxon>Embryophyta</taxon>
        <taxon>Tracheophyta</taxon>
        <taxon>Spermatophyta</taxon>
        <taxon>Magnoliopsida</taxon>
        <taxon>Liliopsida</taxon>
        <taxon>Poales</taxon>
        <taxon>Poaceae</taxon>
        <taxon>PACMAD clade</taxon>
        <taxon>Panicoideae</taxon>
        <taxon>Andropogonodae</taxon>
        <taxon>Andropogoneae</taxon>
        <taxon>Tripsacinae</taxon>
        <taxon>Zea</taxon>
    </lineage>
</organism>
<sequence length="88" mass="9642">MLYSTAIKMLWTVLAAGSPAGYQLNEPESTVCQNGNSLKPAYVFRSCILNTVTLTNLRKPKAHNRTKKKGKTNQKDSAPRSNAKFGQG</sequence>
<evidence type="ECO:0000313" key="3">
    <source>
        <dbReference type="EMBL" id="ACL54007.1"/>
    </source>
</evidence>
<feature type="signal peptide" evidence="2">
    <location>
        <begin position="1"/>
        <end position="16"/>
    </location>
</feature>
<feature type="chain" id="PRO_5002867423" description="Secreted protein" evidence="2">
    <location>
        <begin position="17"/>
        <end position="88"/>
    </location>
</feature>
<feature type="region of interest" description="Disordered" evidence="1">
    <location>
        <begin position="58"/>
        <end position="88"/>
    </location>
</feature>
<protein>
    <recommendedName>
        <fullName evidence="4">Secreted protein</fullName>
    </recommendedName>
</protein>
<dbReference type="AlphaFoldDB" id="B8A1F8"/>
<dbReference type="EMBL" id="BT055400">
    <property type="protein sequence ID" value="ACL54007.1"/>
    <property type="molecule type" value="mRNA"/>
</dbReference>
<name>B8A1F8_MAIZE</name>
<reference evidence="3" key="1">
    <citation type="journal article" date="2009" name="PLoS Genet.">
        <title>Sequencing, mapping, and analysis of 27,455 maize full-length cDNAs.</title>
        <authorList>
            <person name="Soderlund C."/>
            <person name="Descour A."/>
            <person name="Kudrna D."/>
            <person name="Bomhoff M."/>
            <person name="Boyd L."/>
            <person name="Currie J."/>
            <person name="Angelova A."/>
            <person name="Collura K."/>
            <person name="Wissotski M."/>
            <person name="Ashley E."/>
            <person name="Morrow D."/>
            <person name="Fernandes J."/>
            <person name="Walbot V."/>
            <person name="Yu Y."/>
        </authorList>
    </citation>
    <scope>NUCLEOTIDE SEQUENCE</scope>
    <source>
        <strain evidence="3">B73</strain>
    </source>
</reference>
<feature type="compositionally biased region" description="Basic residues" evidence="1">
    <location>
        <begin position="58"/>
        <end position="72"/>
    </location>
</feature>
<reference evidence="3" key="2">
    <citation type="submission" date="2012-06" db="EMBL/GenBank/DDBJ databases">
        <authorList>
            <person name="Yu Y."/>
            <person name="Currie J."/>
            <person name="Lomeli R."/>
            <person name="Angelova A."/>
            <person name="Collura K."/>
            <person name="Wissotski M."/>
            <person name="Campos D."/>
            <person name="Kudrna D."/>
            <person name="Golser W."/>
            <person name="Ashely E."/>
            <person name="Descour A."/>
            <person name="Fernandes J."/>
            <person name="Soderlund C."/>
            <person name="Walbot V."/>
        </authorList>
    </citation>
    <scope>NUCLEOTIDE SEQUENCE</scope>
    <source>
        <strain evidence="3">B73</strain>
    </source>
</reference>
<keyword evidence="2" id="KW-0732">Signal</keyword>